<dbReference type="Gene3D" id="1.25.40.10">
    <property type="entry name" value="Tetratricopeptide repeat domain"/>
    <property type="match status" value="1"/>
</dbReference>
<proteinExistence type="predicted"/>
<keyword evidence="3" id="KW-1185">Reference proteome</keyword>
<gene>
    <name evidence="2" type="ORF">SM757_17715</name>
</gene>
<comment type="caution">
    <text evidence="2">The sequence shown here is derived from an EMBL/GenBank/DDBJ whole genome shotgun (WGS) entry which is preliminary data.</text>
</comment>
<feature type="chain" id="PRO_5045529736" description="Sel1 repeat family protein" evidence="1">
    <location>
        <begin position="26"/>
        <end position="265"/>
    </location>
</feature>
<feature type="signal peptide" evidence="1">
    <location>
        <begin position="1"/>
        <end position="25"/>
    </location>
</feature>
<dbReference type="RefSeq" id="WP_322466495.1">
    <property type="nucleotide sequence ID" value="NZ_JAXOJX010000029.1"/>
</dbReference>
<dbReference type="SUPFAM" id="SSF81901">
    <property type="entry name" value="HCP-like"/>
    <property type="match status" value="1"/>
</dbReference>
<dbReference type="InterPro" id="IPR050767">
    <property type="entry name" value="Sel1_AlgK"/>
</dbReference>
<keyword evidence="1" id="KW-0732">Signal</keyword>
<dbReference type="Proteomes" id="UP001293718">
    <property type="component" value="Unassembled WGS sequence"/>
</dbReference>
<protein>
    <recommendedName>
        <fullName evidence="4">Sel1 repeat family protein</fullName>
    </recommendedName>
</protein>
<evidence type="ECO:0000313" key="3">
    <source>
        <dbReference type="Proteomes" id="UP001293718"/>
    </source>
</evidence>
<dbReference type="InterPro" id="IPR006597">
    <property type="entry name" value="Sel1-like"/>
</dbReference>
<organism evidence="2 3">
    <name type="scientific">Azohydromonas lata</name>
    <dbReference type="NCBI Taxonomy" id="45677"/>
    <lineage>
        <taxon>Bacteria</taxon>
        <taxon>Pseudomonadati</taxon>
        <taxon>Pseudomonadota</taxon>
        <taxon>Betaproteobacteria</taxon>
        <taxon>Burkholderiales</taxon>
        <taxon>Sphaerotilaceae</taxon>
        <taxon>Azohydromonas</taxon>
    </lineage>
</organism>
<evidence type="ECO:0000256" key="1">
    <source>
        <dbReference type="SAM" id="SignalP"/>
    </source>
</evidence>
<evidence type="ECO:0000313" key="2">
    <source>
        <dbReference type="EMBL" id="MDZ5458417.1"/>
    </source>
</evidence>
<accession>A0ABU5IH03</accession>
<name>A0ABU5IH03_9BURK</name>
<evidence type="ECO:0008006" key="4">
    <source>
        <dbReference type="Google" id="ProtNLM"/>
    </source>
</evidence>
<dbReference type="Pfam" id="PF08238">
    <property type="entry name" value="Sel1"/>
    <property type="match status" value="2"/>
</dbReference>
<dbReference type="PANTHER" id="PTHR11102">
    <property type="entry name" value="SEL-1-LIKE PROTEIN"/>
    <property type="match status" value="1"/>
</dbReference>
<dbReference type="InterPro" id="IPR011990">
    <property type="entry name" value="TPR-like_helical_dom_sf"/>
</dbReference>
<dbReference type="EMBL" id="JAXOJX010000029">
    <property type="protein sequence ID" value="MDZ5458417.1"/>
    <property type="molecule type" value="Genomic_DNA"/>
</dbReference>
<dbReference type="PANTHER" id="PTHR11102:SF160">
    <property type="entry name" value="ERAD-ASSOCIATED E3 UBIQUITIN-PROTEIN LIGASE COMPONENT HRD3"/>
    <property type="match status" value="1"/>
</dbReference>
<sequence length="265" mass="27528">MPSTHLHRAAPALALALLLSTAAHAAGHCGGTSPADPAASDPLRREVSTLSMEYWADQPAGMITCSYGYWAAKCGDFEAAHKIFDKCIAKGYGGAMIWKGLLLEDGSGVPRDPAAAAALYKRAAEGSGDEDYAALGSLHYASALHEGNGVPRDEAEARKWFERAAALGSEDAKTFLQTGHHTGSRNQRGEGVGTPNGVVAAATAKAQRLVQQAAQSLPALPDWSLALAAALAALVGAGAWHQRRLARPAAPRVAAPRALHRTAQA</sequence>
<dbReference type="SMART" id="SM00671">
    <property type="entry name" value="SEL1"/>
    <property type="match status" value="2"/>
</dbReference>
<reference evidence="2 3" key="1">
    <citation type="submission" date="2023-11" db="EMBL/GenBank/DDBJ databases">
        <title>Draft genome of Azohydromonas lata strain H1 (DSM1123), a polyhydroxyalkanoate producer.</title>
        <authorList>
            <person name="Traversa D."/>
            <person name="D'Addabbo P."/>
            <person name="Pazzani C."/>
            <person name="Manzari C."/>
            <person name="Chiara M."/>
            <person name="Scrascia M."/>
        </authorList>
    </citation>
    <scope>NUCLEOTIDE SEQUENCE [LARGE SCALE GENOMIC DNA]</scope>
    <source>
        <strain evidence="2 3">H1</strain>
    </source>
</reference>